<feature type="chain" id="PRO_5019126863" description="Secreted protein" evidence="1">
    <location>
        <begin position="22"/>
        <end position="87"/>
    </location>
</feature>
<dbReference type="AlphaFoldDB" id="A0A432XJ96"/>
<keyword evidence="3" id="KW-1185">Reference proteome</keyword>
<dbReference type="Proteomes" id="UP000286678">
    <property type="component" value="Unassembled WGS sequence"/>
</dbReference>
<evidence type="ECO:0000313" key="3">
    <source>
        <dbReference type="Proteomes" id="UP000286678"/>
    </source>
</evidence>
<dbReference type="EMBL" id="PIPT01000003">
    <property type="protein sequence ID" value="RUO48696.1"/>
    <property type="molecule type" value="Genomic_DNA"/>
</dbReference>
<proteinExistence type="predicted"/>
<reference evidence="3" key="1">
    <citation type="journal article" date="2018" name="Front. Microbiol.">
        <title>Genome-Based Analysis Reveals the Taxonomy and Diversity of the Family Idiomarinaceae.</title>
        <authorList>
            <person name="Liu Y."/>
            <person name="Lai Q."/>
            <person name="Shao Z."/>
        </authorList>
    </citation>
    <scope>NUCLEOTIDE SEQUENCE [LARGE SCALE GENOMIC DNA]</scope>
    <source>
        <strain evidence="3">SW15</strain>
    </source>
</reference>
<keyword evidence="1" id="KW-0732">Signal</keyword>
<accession>A0A432XJ96</accession>
<evidence type="ECO:0008006" key="4">
    <source>
        <dbReference type="Google" id="ProtNLM"/>
    </source>
</evidence>
<sequence length="87" mass="9594">MKTIVALFTLAVAATSTSAFADSKSELELALSKTFHAQAQQVTLQVEQQTRREHHENMLRMRHGSDASTIVIADNRQVAKSQPSKAE</sequence>
<comment type="caution">
    <text evidence="2">The sequence shown here is derived from an EMBL/GenBank/DDBJ whole genome shotgun (WGS) entry which is preliminary data.</text>
</comment>
<organism evidence="2 3">
    <name type="scientific">Pseudidiomarina aquimaris</name>
    <dbReference type="NCBI Taxonomy" id="641841"/>
    <lineage>
        <taxon>Bacteria</taxon>
        <taxon>Pseudomonadati</taxon>
        <taxon>Pseudomonadota</taxon>
        <taxon>Gammaproteobacteria</taxon>
        <taxon>Alteromonadales</taxon>
        <taxon>Idiomarinaceae</taxon>
        <taxon>Pseudidiomarina</taxon>
    </lineage>
</organism>
<evidence type="ECO:0000256" key="1">
    <source>
        <dbReference type="SAM" id="SignalP"/>
    </source>
</evidence>
<gene>
    <name evidence="2" type="ORF">CWE21_04855</name>
</gene>
<evidence type="ECO:0000313" key="2">
    <source>
        <dbReference type="EMBL" id="RUO48696.1"/>
    </source>
</evidence>
<protein>
    <recommendedName>
        <fullName evidence="4">Secreted protein</fullName>
    </recommendedName>
</protein>
<name>A0A432XJ96_9GAMM</name>
<dbReference type="RefSeq" id="WP_126833336.1">
    <property type="nucleotide sequence ID" value="NZ_JBLXIO010000002.1"/>
</dbReference>
<feature type="signal peptide" evidence="1">
    <location>
        <begin position="1"/>
        <end position="21"/>
    </location>
</feature>